<reference evidence="4" key="1">
    <citation type="submission" date="2025-08" db="UniProtKB">
        <authorList>
            <consortium name="RefSeq"/>
        </authorList>
    </citation>
    <scope>IDENTIFICATION</scope>
</reference>
<gene>
    <name evidence="4" type="primary">LOC120272379</name>
</gene>
<dbReference type="GO" id="GO:0009451">
    <property type="term" value="P:RNA modification"/>
    <property type="evidence" value="ECO:0007669"/>
    <property type="project" value="InterPro"/>
</dbReference>
<organism evidence="3 4">
    <name type="scientific">Dioscorea cayennensis subsp. rotundata</name>
    <name type="common">White Guinea yam</name>
    <name type="synonym">Dioscorea rotundata</name>
    <dbReference type="NCBI Taxonomy" id="55577"/>
    <lineage>
        <taxon>Eukaryota</taxon>
        <taxon>Viridiplantae</taxon>
        <taxon>Streptophyta</taxon>
        <taxon>Embryophyta</taxon>
        <taxon>Tracheophyta</taxon>
        <taxon>Spermatophyta</taxon>
        <taxon>Magnoliopsida</taxon>
        <taxon>Liliopsida</taxon>
        <taxon>Dioscoreales</taxon>
        <taxon>Dioscoreaceae</taxon>
        <taxon>Dioscorea</taxon>
    </lineage>
</organism>
<dbReference type="Pfam" id="PF12854">
    <property type="entry name" value="PPR_1"/>
    <property type="match status" value="1"/>
</dbReference>
<dbReference type="PANTHER" id="PTHR47926">
    <property type="entry name" value="PENTATRICOPEPTIDE REPEAT-CONTAINING PROTEIN"/>
    <property type="match status" value="1"/>
</dbReference>
<dbReference type="GO" id="GO:0003723">
    <property type="term" value="F:RNA binding"/>
    <property type="evidence" value="ECO:0007669"/>
    <property type="project" value="InterPro"/>
</dbReference>
<dbReference type="InterPro" id="IPR011990">
    <property type="entry name" value="TPR-like_helical_dom_sf"/>
</dbReference>
<name>A0AB40C8L7_DIOCR</name>
<dbReference type="GeneID" id="120272379"/>
<feature type="repeat" description="PPR" evidence="2">
    <location>
        <begin position="183"/>
        <end position="217"/>
    </location>
</feature>
<accession>A0AB40C8L7</accession>
<dbReference type="InterPro" id="IPR046960">
    <property type="entry name" value="PPR_At4g14850-like_plant"/>
</dbReference>
<feature type="repeat" description="PPR" evidence="2">
    <location>
        <begin position="82"/>
        <end position="116"/>
    </location>
</feature>
<dbReference type="Proteomes" id="UP001515500">
    <property type="component" value="Chromosome 11"/>
</dbReference>
<dbReference type="FunFam" id="1.25.40.10:FF:000280">
    <property type="entry name" value="Pentatricopeptide repeat-containing protein"/>
    <property type="match status" value="1"/>
</dbReference>
<keyword evidence="1" id="KW-0677">Repeat</keyword>
<evidence type="ECO:0000256" key="1">
    <source>
        <dbReference type="ARBA" id="ARBA00022737"/>
    </source>
</evidence>
<dbReference type="RefSeq" id="XP_039135136.1">
    <property type="nucleotide sequence ID" value="XM_039279202.1"/>
</dbReference>
<feature type="repeat" description="PPR" evidence="2">
    <location>
        <begin position="287"/>
        <end position="321"/>
    </location>
</feature>
<feature type="repeat" description="PPR" evidence="2">
    <location>
        <begin position="357"/>
        <end position="387"/>
    </location>
</feature>
<evidence type="ECO:0000313" key="3">
    <source>
        <dbReference type="Proteomes" id="UP001515500"/>
    </source>
</evidence>
<dbReference type="PANTHER" id="PTHR47926:SF344">
    <property type="entry name" value="OS07G0636900 PROTEIN"/>
    <property type="match status" value="1"/>
</dbReference>
<dbReference type="NCBIfam" id="TIGR00756">
    <property type="entry name" value="PPR"/>
    <property type="match status" value="5"/>
</dbReference>
<dbReference type="InterPro" id="IPR046848">
    <property type="entry name" value="E_motif"/>
</dbReference>
<dbReference type="FunFam" id="1.25.40.10:FF:000144">
    <property type="entry name" value="Pentatricopeptide repeat-containing protein, mitochondrial"/>
    <property type="match status" value="1"/>
</dbReference>
<proteinExistence type="predicted"/>
<dbReference type="FunFam" id="1.25.40.10:FF:000285">
    <property type="entry name" value="Pentatricopeptide repeat-containing protein, chloroplastic"/>
    <property type="match status" value="1"/>
</dbReference>
<dbReference type="InterPro" id="IPR002885">
    <property type="entry name" value="PPR_rpt"/>
</dbReference>
<dbReference type="PROSITE" id="PS51375">
    <property type="entry name" value="PPR"/>
    <property type="match status" value="6"/>
</dbReference>
<sequence length="615" mass="67694">MGAGAAQCLLGASEAPSFPPNTLGSLFPRCTTLRSLHQLHAQLIINGVHLSTIFASKLANSYFCFGSPSHARKVFDQIPVKNSHSWNTMLSGYSKTNNLFELLHLYKLARAENHQPDSFALVFAIRACTGLSLLKQGLSFHLEAIRAGLESRDYVAPALISMYIESGCLVDAEKVFNIVSAENCSVWNLLMQGYSRASMDVHVFDLFNRMRRCGLEVDPCSALYFARACGNSGAGKEGQAIHGLSIKKNFLEFDSNVYLQTALIDMYKKSGFIDFACKLFHEMPLKDVVAFGAMITGLVHCGKAYESLSVFRNMLGEEIMPNKIIFASVLLACSHLGALQQGKSVHGFMVRNGIELDVVTYSALLDMYAKCGSIQSAYNVFSEMPERNVYTWSAMIGAYGMHGMCSEAIALFDRMKSENCAPNHVTFVSVLAACSHSGRVQEGRQFFHSMIKDHKITPTNEHYSCMVDLLGRAGLVDEAEALVEAMPGEPSASVWGALLGACRMHKHIELAARVADKLSVLEPNQPGAHVLLCNVYAAAEMWGMVKKTREAMTERGIRKTTGFSTIEFDRRVYIFNATDRLEGCHKERIAEILSVVSSQMKELGYAPDSSFVCSS</sequence>
<feature type="repeat" description="PPR" evidence="2">
    <location>
        <begin position="388"/>
        <end position="422"/>
    </location>
</feature>
<evidence type="ECO:0000256" key="2">
    <source>
        <dbReference type="PROSITE-ProRule" id="PRU00708"/>
    </source>
</evidence>
<dbReference type="Gene3D" id="1.25.40.10">
    <property type="entry name" value="Tetratricopeptide repeat domain"/>
    <property type="match status" value="4"/>
</dbReference>
<dbReference type="Pfam" id="PF01535">
    <property type="entry name" value="PPR"/>
    <property type="match status" value="5"/>
</dbReference>
<dbReference type="AlphaFoldDB" id="A0AB40C8L7"/>
<dbReference type="Pfam" id="PF13041">
    <property type="entry name" value="PPR_2"/>
    <property type="match status" value="1"/>
</dbReference>
<feature type="repeat" description="PPR" evidence="2">
    <location>
        <begin position="423"/>
        <end position="458"/>
    </location>
</feature>
<dbReference type="Pfam" id="PF20431">
    <property type="entry name" value="E_motif"/>
    <property type="match status" value="1"/>
</dbReference>
<keyword evidence="3" id="KW-1185">Reference proteome</keyword>
<evidence type="ECO:0000313" key="4">
    <source>
        <dbReference type="RefSeq" id="XP_039135136.1"/>
    </source>
</evidence>
<protein>
    <submittedName>
        <fullName evidence="4">Pentatricopeptide repeat-containing protein At1g06140, mitochondrial</fullName>
    </submittedName>
</protein>